<accession>A0A5R8WXI2</accession>
<gene>
    <name evidence="2" type="ORF">FDY95_03550</name>
</gene>
<dbReference type="EMBL" id="VAJM01000001">
    <property type="protein sequence ID" value="TLM97079.1"/>
    <property type="molecule type" value="Genomic_DNA"/>
</dbReference>
<sequence length="508" mass="57572">MLVPTAALLLAACARTAPQQLADTMAQAAAEEKAVAADPDGEFGATDSGLIYSRSTLRQLRRIVDSLNYRFTTCDLTRRYVAPAQARAHYVKLDTGNVRQAQQDLARGISFEDFVRKYPQAQIEKELLVTRYAGTDYDEKAQVVFRSIPLNYDDAPYISFHENLARFEQPLRGKWVTVHDEKTEYSAEAIRAFYVLDEFRQPALPEPYARLVQYTDCMVDTSALVFTEAARRTGRRYRSEQGRAVEKFVAYVGTETQKPELRGEEYEAHSKALDAWRLRRFLVIDQQLAATPKFQQLFAAALAEARAGQGSDDEFEEYVSRYASPRAALELKRSRIVVGGCSMDDGPRVHALNIAKLAAESVSWEVFLRAHLDIMNDRFERVSDGSYAQARRQTYIRELEVLDLNVLDLLLGSSLRVQNASANHYYGNIGRLGRALAETEHAAALETKLRGMVADAQLDDYNRLLMFYLYRNYVGSLADSTRQRRSRQQLQLAAQTLPPYLADRINLK</sequence>
<keyword evidence="1" id="KW-0732">Signal</keyword>
<evidence type="ECO:0000313" key="2">
    <source>
        <dbReference type="EMBL" id="TLM97079.1"/>
    </source>
</evidence>
<comment type="caution">
    <text evidence="2">The sequence shown here is derived from an EMBL/GenBank/DDBJ whole genome shotgun (WGS) entry which is preliminary data.</text>
</comment>
<proteinExistence type="predicted"/>
<dbReference type="OrthoDB" id="5512913at2"/>
<name>A0A5R8WXI2_9BACT</name>
<feature type="chain" id="PRO_5024342958" evidence="1">
    <location>
        <begin position="23"/>
        <end position="508"/>
    </location>
</feature>
<dbReference type="AlphaFoldDB" id="A0A5R8WXI2"/>
<feature type="signal peptide" evidence="1">
    <location>
        <begin position="1"/>
        <end position="22"/>
    </location>
</feature>
<protein>
    <submittedName>
        <fullName evidence="2">Uncharacterized protein</fullName>
    </submittedName>
</protein>
<evidence type="ECO:0000256" key="1">
    <source>
        <dbReference type="SAM" id="SignalP"/>
    </source>
</evidence>
<dbReference type="RefSeq" id="WP_138075321.1">
    <property type="nucleotide sequence ID" value="NZ_VAJM01000001.1"/>
</dbReference>
<reference evidence="2 3" key="1">
    <citation type="submission" date="2019-05" db="EMBL/GenBank/DDBJ databases">
        <title>Hymenobacter edaphi sp. nov., isolated from abandoned arsenic-contaminated farmland soil.</title>
        <authorList>
            <person name="Nie L."/>
        </authorList>
    </citation>
    <scope>NUCLEOTIDE SEQUENCE [LARGE SCALE GENOMIC DNA]</scope>
    <source>
        <strain evidence="2 3">1-3-3-8</strain>
    </source>
</reference>
<dbReference type="Proteomes" id="UP000305517">
    <property type="component" value="Unassembled WGS sequence"/>
</dbReference>
<keyword evidence="3" id="KW-1185">Reference proteome</keyword>
<evidence type="ECO:0000313" key="3">
    <source>
        <dbReference type="Proteomes" id="UP000305517"/>
    </source>
</evidence>
<organism evidence="2 3">
    <name type="scientific">Hymenobacter jeollabukensis</name>
    <dbReference type="NCBI Taxonomy" id="2025313"/>
    <lineage>
        <taxon>Bacteria</taxon>
        <taxon>Pseudomonadati</taxon>
        <taxon>Bacteroidota</taxon>
        <taxon>Cytophagia</taxon>
        <taxon>Cytophagales</taxon>
        <taxon>Hymenobacteraceae</taxon>
        <taxon>Hymenobacter</taxon>
    </lineage>
</organism>